<evidence type="ECO:0000256" key="1">
    <source>
        <dbReference type="SAM" id="MobiDB-lite"/>
    </source>
</evidence>
<dbReference type="SUPFAM" id="SSF55277">
    <property type="entry name" value="GYF domain"/>
    <property type="match status" value="1"/>
</dbReference>
<gene>
    <name evidence="3" type="ORF">ZOSMA_2G00990</name>
</gene>
<feature type="region of interest" description="Disordered" evidence="1">
    <location>
        <begin position="713"/>
        <end position="744"/>
    </location>
</feature>
<dbReference type="SMART" id="SM00444">
    <property type="entry name" value="GYF"/>
    <property type="match status" value="1"/>
</dbReference>
<feature type="compositionally biased region" description="Polar residues" evidence="1">
    <location>
        <begin position="1404"/>
        <end position="1434"/>
    </location>
</feature>
<dbReference type="CDD" id="cd00072">
    <property type="entry name" value="GYF"/>
    <property type="match status" value="1"/>
</dbReference>
<protein>
    <recommendedName>
        <fullName evidence="2">GYF domain-containing protein</fullName>
    </recommendedName>
</protein>
<dbReference type="EMBL" id="LFYR01000981">
    <property type="protein sequence ID" value="KMZ66087.1"/>
    <property type="molecule type" value="Genomic_DNA"/>
</dbReference>
<dbReference type="InterPro" id="IPR035445">
    <property type="entry name" value="GYF-like_dom_sf"/>
</dbReference>
<sequence length="1534" mass="173186">MAGDKVEMSEVLVSKASDGSVTTKHEKGILEFPDDSKDQAASENIIPLSPQWLYTKPSEVRVGASAVPTDARVPNVSVHRSSADFVQKDRWRQDGSQDKKDWRRFIPDNESSQRWRDEERETGLLGRKEHRKEGETEYRKNDRRADITSIGEITDTKNLTQSERRNDISGRNCLPEGRRDSKWSSRWGPDDKEDLRTEKKAADIDKEYCNNEKHSSVASSRVIAEPESHEKWRPRHRQEVQSGGSTVYRAAPGFGSEKGRVDGPSVRFAPGRGRSRLVGTSLGVSPSSTNPIGALSEIKSESVVGKTGLHPYTFRYPRGKLLDIYRHHDALLPFNVLPDALEEVSQITVNKPLVPLAFVSPDLQDEAILGDIWKGKINDSESANYLNHERTLNDVRDQNTFSTLSTIDKVISDSGMKSGDADAITKTLMDHVPDVQENELVSSFAQMDSTLPSVVSDVFTNRDPSVKYNSFNHEVSDVGTDGWSKSHLANIHTLAPLDSCAEPSDEFVSLYEDPFFQNIANLNGQKQKNNNDLKIFEQGIPPEELTLFYKDPQGEIQGPFLGADIISWFEQGFFGIDLPVCLSDAPVGSPFRQLGEIMPTLKLNAQSAPIINAIGVSEPSSLDLSNSDIPLSDGFVRSVSRNNSVYLPSESDVSLVQHDQLKMPKRADSVNHHHYDDLLQSSSESLPFNLQTDNQSFQDFVLSDTEEVLYSGKSSMKKNGSTGNSNSQHHFISGESSQISSSNQKIAADNGLHPFGLLWAELQEAHSKRPLSSNVVDQERFPHPSVGRDALLMDRQHSLMNDSWSNNHRSMQQDPMDVHHLSRIEQESNKFNLEEQLLLQQHLQRQYAQQKSSQTMHLNDSFLGQLQVSQQHQSVNPHVSDVEGQFLENKLQHQRQMQIQQHKQQQFHHIQLLQQQQKQQNLPQSQQLILEQLLQQQDHNFGLPQGNLFPVSNVHDEFLRQHLLHEAQQQSRNQVRRHDPNFEQQFFQGKLGHTFQHEQNNDLLEVLSHPKHRQMHLLEQQLGIQQEQLHPRQLSSVSRQSPVIADDGSERVWSIDESGKFVRSTPGPLQSRSSELEYLELLQQQHGLPPFEWKNQVDRNFLFPEKLQHNMYVSNSQPLGSPGVNSFRLQGLERQEQRGHIHSPKPNVQFPSVQNHQISGQFTPFEDHWSVSNGNPTNNFINQLHLDSERQDFMMNTTRHDNPNLYVAPATREESFEKFRAHPSQSVDLINPHFSSYEMNESNRQLSSLQSNLMNIRDSDIGKQMPQRLINLGMDEKRVDRLPEDDQFFQNSNIIGRPLYSDSNMPGDSSIDSLNLLENKGRKHSSKERMSLESGHDQTGSYSVDHGESRVSAPSRHSSRNSTGDSVSAYNFDITSNNLYNNDIRKERISTISPQGPEISLLRRSTSQVATPQGNLTSNQLSKDTWQGGNSQQAHEIPISSKKDMRFHRTSSGSDPDGAATETSFVDMLKSTKKTGLEVDQGNVSLNLDTAESSQAGKSGKKKGKKGKHIDPSLLGFKVSSNRPLMGEIQRLDY</sequence>
<dbReference type="Pfam" id="PF02213">
    <property type="entry name" value="GYF"/>
    <property type="match status" value="1"/>
</dbReference>
<dbReference type="OMA" id="SYGAMGE"/>
<dbReference type="PANTHER" id="PTHR46992:SF1">
    <property type="entry name" value="GYF DOMAIN-CONTAINING PROTEIN"/>
    <property type="match status" value="1"/>
</dbReference>
<feature type="compositionally biased region" description="Low complexity" evidence="1">
    <location>
        <begin position="733"/>
        <end position="742"/>
    </location>
</feature>
<feature type="compositionally biased region" description="Basic and acidic residues" evidence="1">
    <location>
        <begin position="1327"/>
        <end position="1336"/>
    </location>
</feature>
<dbReference type="STRING" id="29655.A0A0K9PCX5"/>
<dbReference type="Proteomes" id="UP000036987">
    <property type="component" value="Unassembled WGS sequence"/>
</dbReference>
<accession>A0A0K9PCX5</accession>
<dbReference type="Gene3D" id="3.30.1490.40">
    <property type="match status" value="1"/>
</dbReference>
<feature type="compositionally biased region" description="Polar residues" evidence="1">
    <location>
        <begin position="1484"/>
        <end position="1496"/>
    </location>
</feature>
<feature type="region of interest" description="Disordered" evidence="1">
    <location>
        <begin position="159"/>
        <end position="194"/>
    </location>
</feature>
<organism evidence="3 4">
    <name type="scientific">Zostera marina</name>
    <name type="common">Eelgrass</name>
    <dbReference type="NCBI Taxonomy" id="29655"/>
    <lineage>
        <taxon>Eukaryota</taxon>
        <taxon>Viridiplantae</taxon>
        <taxon>Streptophyta</taxon>
        <taxon>Embryophyta</taxon>
        <taxon>Tracheophyta</taxon>
        <taxon>Spermatophyta</taxon>
        <taxon>Magnoliopsida</taxon>
        <taxon>Liliopsida</taxon>
        <taxon>Zosteraceae</taxon>
        <taxon>Zostera</taxon>
    </lineage>
</organism>
<feature type="region of interest" description="Disordered" evidence="1">
    <location>
        <begin position="73"/>
        <end position="141"/>
    </location>
</feature>
<keyword evidence="4" id="KW-1185">Reference proteome</keyword>
<dbReference type="PANTHER" id="PTHR46992">
    <property type="entry name" value="GYF DOMAIN-CONTAINING PROTEIN"/>
    <property type="match status" value="1"/>
</dbReference>
<feature type="region of interest" description="Disordered" evidence="1">
    <location>
        <begin position="1321"/>
        <end position="1366"/>
    </location>
</feature>
<reference evidence="4" key="1">
    <citation type="journal article" date="2016" name="Nature">
        <title>The genome of the seagrass Zostera marina reveals angiosperm adaptation to the sea.</title>
        <authorList>
            <person name="Olsen J.L."/>
            <person name="Rouze P."/>
            <person name="Verhelst B."/>
            <person name="Lin Y.-C."/>
            <person name="Bayer T."/>
            <person name="Collen J."/>
            <person name="Dattolo E."/>
            <person name="De Paoli E."/>
            <person name="Dittami S."/>
            <person name="Maumus F."/>
            <person name="Michel G."/>
            <person name="Kersting A."/>
            <person name="Lauritano C."/>
            <person name="Lohaus R."/>
            <person name="Toepel M."/>
            <person name="Tonon T."/>
            <person name="Vanneste K."/>
            <person name="Amirebrahimi M."/>
            <person name="Brakel J."/>
            <person name="Bostroem C."/>
            <person name="Chovatia M."/>
            <person name="Grimwood J."/>
            <person name="Jenkins J.W."/>
            <person name="Jueterbock A."/>
            <person name="Mraz A."/>
            <person name="Stam W.T."/>
            <person name="Tice H."/>
            <person name="Bornberg-Bauer E."/>
            <person name="Green P.J."/>
            <person name="Pearson G.A."/>
            <person name="Procaccini G."/>
            <person name="Duarte C.M."/>
            <person name="Schmutz J."/>
            <person name="Reusch T.B.H."/>
            <person name="Van de Peer Y."/>
        </authorList>
    </citation>
    <scope>NUCLEOTIDE SEQUENCE [LARGE SCALE GENOMIC DNA]</scope>
    <source>
        <strain evidence="4">cv. Finnish</strain>
    </source>
</reference>
<feature type="region of interest" description="Disordered" evidence="1">
    <location>
        <begin position="1484"/>
        <end position="1519"/>
    </location>
</feature>
<evidence type="ECO:0000313" key="3">
    <source>
        <dbReference type="EMBL" id="KMZ66087.1"/>
    </source>
</evidence>
<feature type="compositionally biased region" description="Basic and acidic residues" evidence="1">
    <location>
        <begin position="86"/>
        <end position="122"/>
    </location>
</feature>
<evidence type="ECO:0000313" key="4">
    <source>
        <dbReference type="Proteomes" id="UP000036987"/>
    </source>
</evidence>
<feature type="compositionally biased region" description="Basic and acidic residues" evidence="1">
    <location>
        <begin position="176"/>
        <end position="194"/>
    </location>
</feature>
<feature type="domain" description="GYF" evidence="2">
    <location>
        <begin position="544"/>
        <end position="595"/>
    </location>
</feature>
<feature type="compositionally biased region" description="Basic residues" evidence="1">
    <location>
        <begin position="1499"/>
        <end position="1508"/>
    </location>
</feature>
<feature type="compositionally biased region" description="Polar residues" evidence="1">
    <location>
        <begin position="713"/>
        <end position="730"/>
    </location>
</feature>
<dbReference type="OrthoDB" id="6415790at2759"/>
<feature type="region of interest" description="Disordered" evidence="1">
    <location>
        <begin position="1404"/>
        <end position="1461"/>
    </location>
</feature>
<dbReference type="InterPro" id="IPR003169">
    <property type="entry name" value="GYF"/>
</dbReference>
<feature type="region of interest" description="Disordered" evidence="1">
    <location>
        <begin position="212"/>
        <end position="272"/>
    </location>
</feature>
<feature type="compositionally biased region" description="Basic and acidic residues" evidence="1">
    <location>
        <begin position="131"/>
        <end position="141"/>
    </location>
</feature>
<name>A0A0K9PCX5_ZOSMR</name>
<comment type="caution">
    <text evidence="3">The sequence shown here is derived from an EMBL/GenBank/DDBJ whole genome shotgun (WGS) entry which is preliminary data.</text>
</comment>
<evidence type="ECO:0000259" key="2">
    <source>
        <dbReference type="PROSITE" id="PS50829"/>
    </source>
</evidence>
<dbReference type="PROSITE" id="PS50829">
    <property type="entry name" value="GYF"/>
    <property type="match status" value="1"/>
</dbReference>
<proteinExistence type="predicted"/>